<feature type="compositionally biased region" description="Basic and acidic residues" evidence="1">
    <location>
        <begin position="467"/>
        <end position="478"/>
    </location>
</feature>
<dbReference type="Pfam" id="PF05804">
    <property type="entry name" value="KAP"/>
    <property type="match status" value="2"/>
</dbReference>
<feature type="non-terminal residue" evidence="2">
    <location>
        <position position="1"/>
    </location>
</feature>
<name>A0ABQ6M5M0_9STRA</name>
<feature type="compositionally biased region" description="Basic and acidic residues" evidence="1">
    <location>
        <begin position="224"/>
        <end position="233"/>
    </location>
</feature>
<organism evidence="2 3">
    <name type="scientific">Tetraparma gracilis</name>
    <dbReference type="NCBI Taxonomy" id="2962635"/>
    <lineage>
        <taxon>Eukaryota</taxon>
        <taxon>Sar</taxon>
        <taxon>Stramenopiles</taxon>
        <taxon>Ochrophyta</taxon>
        <taxon>Bolidophyceae</taxon>
        <taxon>Parmales</taxon>
        <taxon>Triparmaceae</taxon>
        <taxon>Tetraparma</taxon>
    </lineage>
</organism>
<dbReference type="InterPro" id="IPR000225">
    <property type="entry name" value="Armadillo"/>
</dbReference>
<feature type="region of interest" description="Disordered" evidence="1">
    <location>
        <begin position="223"/>
        <end position="253"/>
    </location>
</feature>
<dbReference type="InterPro" id="IPR016024">
    <property type="entry name" value="ARM-type_fold"/>
</dbReference>
<dbReference type="EMBL" id="BRYB01001184">
    <property type="protein sequence ID" value="GMI19966.1"/>
    <property type="molecule type" value="Genomic_DNA"/>
</dbReference>
<evidence type="ECO:0008006" key="4">
    <source>
        <dbReference type="Google" id="ProtNLM"/>
    </source>
</evidence>
<sequence>VKKSLVKMLTDSLNRRTPDCLMLILTFLRKLSIFDENKDLMASNDVNTIFHLAKFVPCSHDKITQQVLRLLFNLSFDKSCRTKMVEVGFLPKLVDLLKKAPFRAKTIRVLYHLSADDTTKFLFSKTEAVPIVMQLVINFPQDTVAKELAALAVNMSLDAACAEQMTEHRGLTHLMGRVGDFGDVLICKVVRNISQWTFGEQRMITHATEHRELIKDQRRRIKRAERAARKGDTPEEDESGREDSDNEDDEEGLPVVHSYQQRRLWGEHVGHILKMAMDCESQEQNLLVELLGTLGNFTEQDLPKGTKWHSLIKEYNLCSFIGKLLVPGMSQNDVVLECCILVGQMCCCPKSAVQIASSSLIRALHELWSDNDAEILLQLLTCYHRFLHFDETREELLYSTEAMADISDCVGRKHRGTREVAEKCLEMVLEHDRNEDGEIGELGAQVRRRRFMAHNKEWMEEVGSTGDRQDRVYRHGAYDSDDDEMGDFKYSDKESESDESDGGEEGGRAMFRSNGQKINVDTSGLSSGVEDSGDGSRGEYDGGWGQ</sequence>
<comment type="caution">
    <text evidence="2">The sequence shown here is derived from an EMBL/GenBank/DDBJ whole genome shotgun (WGS) entry which is preliminary data.</text>
</comment>
<dbReference type="SUPFAM" id="SSF48371">
    <property type="entry name" value="ARM repeat"/>
    <property type="match status" value="1"/>
</dbReference>
<proteinExistence type="predicted"/>
<dbReference type="PANTHER" id="PTHR15605">
    <property type="entry name" value="KINESIN-ASSOCIATED PROTEINS"/>
    <property type="match status" value="1"/>
</dbReference>
<protein>
    <recommendedName>
        <fullName evidence="4">Protein HGH1 homolog</fullName>
    </recommendedName>
</protein>
<evidence type="ECO:0000313" key="2">
    <source>
        <dbReference type="EMBL" id="GMI19966.1"/>
    </source>
</evidence>
<feature type="compositionally biased region" description="Acidic residues" evidence="1">
    <location>
        <begin position="234"/>
        <end position="252"/>
    </location>
</feature>
<dbReference type="SMART" id="SM00185">
    <property type="entry name" value="ARM"/>
    <property type="match status" value="2"/>
</dbReference>
<dbReference type="InterPro" id="IPR008658">
    <property type="entry name" value="KAP3"/>
</dbReference>
<gene>
    <name evidence="2" type="ORF">TeGR_g1136</name>
</gene>
<keyword evidence="3" id="KW-1185">Reference proteome</keyword>
<dbReference type="Gene3D" id="1.25.10.10">
    <property type="entry name" value="Leucine-rich Repeat Variant"/>
    <property type="match status" value="1"/>
</dbReference>
<feature type="compositionally biased region" description="Polar residues" evidence="1">
    <location>
        <begin position="513"/>
        <end position="526"/>
    </location>
</feature>
<dbReference type="PANTHER" id="PTHR15605:SF2">
    <property type="entry name" value="KINESIN-ASSOCIATED PROTEIN 3"/>
    <property type="match status" value="1"/>
</dbReference>
<dbReference type="SMART" id="SM01297">
    <property type="entry name" value="KAP"/>
    <property type="match status" value="1"/>
</dbReference>
<dbReference type="Proteomes" id="UP001165060">
    <property type="component" value="Unassembled WGS sequence"/>
</dbReference>
<evidence type="ECO:0000313" key="3">
    <source>
        <dbReference type="Proteomes" id="UP001165060"/>
    </source>
</evidence>
<dbReference type="InterPro" id="IPR011989">
    <property type="entry name" value="ARM-like"/>
</dbReference>
<evidence type="ECO:0000256" key="1">
    <source>
        <dbReference type="SAM" id="MobiDB-lite"/>
    </source>
</evidence>
<feature type="region of interest" description="Disordered" evidence="1">
    <location>
        <begin position="460"/>
        <end position="546"/>
    </location>
</feature>
<reference evidence="2 3" key="1">
    <citation type="journal article" date="2023" name="Commun. Biol.">
        <title>Genome analysis of Parmales, the sister group of diatoms, reveals the evolutionary specialization of diatoms from phago-mixotrophs to photoautotrophs.</title>
        <authorList>
            <person name="Ban H."/>
            <person name="Sato S."/>
            <person name="Yoshikawa S."/>
            <person name="Yamada K."/>
            <person name="Nakamura Y."/>
            <person name="Ichinomiya M."/>
            <person name="Sato N."/>
            <person name="Blanc-Mathieu R."/>
            <person name="Endo H."/>
            <person name="Kuwata A."/>
            <person name="Ogata H."/>
        </authorList>
    </citation>
    <scope>NUCLEOTIDE SEQUENCE [LARGE SCALE GENOMIC DNA]</scope>
</reference>
<accession>A0ABQ6M5M0</accession>
<feature type="compositionally biased region" description="Acidic residues" evidence="1">
    <location>
        <begin position="495"/>
        <end position="504"/>
    </location>
</feature>